<comment type="similarity">
    <text evidence="2">Belongs to the CD164 family.</text>
</comment>
<feature type="region of interest" description="Disordered" evidence="8">
    <location>
        <begin position="73"/>
        <end position="92"/>
    </location>
</feature>
<feature type="chain" id="PRO_5036447329" description="Sialomucin core protein 24" evidence="10">
    <location>
        <begin position="19"/>
        <end position="153"/>
    </location>
</feature>
<keyword evidence="12" id="KW-1185">Reference proteome</keyword>
<evidence type="ECO:0000256" key="5">
    <source>
        <dbReference type="ARBA" id="ARBA00022989"/>
    </source>
</evidence>
<dbReference type="InterPro" id="IPR007947">
    <property type="entry name" value="CD164_MGC24"/>
</dbReference>
<reference evidence="11" key="1">
    <citation type="submission" date="2020-08" db="EMBL/GenBank/DDBJ databases">
        <title>Multicomponent nature underlies the extraordinary mechanical properties of spider dragline silk.</title>
        <authorList>
            <person name="Kono N."/>
            <person name="Nakamura H."/>
            <person name="Mori M."/>
            <person name="Yoshida Y."/>
            <person name="Ohtoshi R."/>
            <person name="Malay A.D."/>
            <person name="Moran D.A.P."/>
            <person name="Tomita M."/>
            <person name="Numata K."/>
            <person name="Arakawa K."/>
        </authorList>
    </citation>
    <scope>NUCLEOTIDE SEQUENCE</scope>
</reference>
<name>A0A8X6XBA7_9ARAC</name>
<evidence type="ECO:0000256" key="7">
    <source>
        <dbReference type="ARBA" id="ARBA00023180"/>
    </source>
</evidence>
<evidence type="ECO:0000313" key="11">
    <source>
        <dbReference type="EMBL" id="GFY49602.1"/>
    </source>
</evidence>
<organism evidence="11 12">
    <name type="scientific">Trichonephila inaurata madagascariensis</name>
    <dbReference type="NCBI Taxonomy" id="2747483"/>
    <lineage>
        <taxon>Eukaryota</taxon>
        <taxon>Metazoa</taxon>
        <taxon>Ecdysozoa</taxon>
        <taxon>Arthropoda</taxon>
        <taxon>Chelicerata</taxon>
        <taxon>Arachnida</taxon>
        <taxon>Araneae</taxon>
        <taxon>Araneomorphae</taxon>
        <taxon>Entelegynae</taxon>
        <taxon>Araneoidea</taxon>
        <taxon>Nephilidae</taxon>
        <taxon>Trichonephila</taxon>
        <taxon>Trichonephila inaurata</taxon>
    </lineage>
</organism>
<keyword evidence="7" id="KW-0325">Glycoprotein</keyword>
<dbReference type="GO" id="GO:0031410">
    <property type="term" value="C:cytoplasmic vesicle"/>
    <property type="evidence" value="ECO:0007669"/>
    <property type="project" value="TreeGrafter"/>
</dbReference>
<dbReference type="GO" id="GO:0016020">
    <property type="term" value="C:membrane"/>
    <property type="evidence" value="ECO:0007669"/>
    <property type="project" value="UniProtKB-SubCell"/>
</dbReference>
<keyword evidence="5 9" id="KW-1133">Transmembrane helix</keyword>
<accession>A0A8X6XBA7</accession>
<keyword evidence="6 9" id="KW-0472">Membrane</keyword>
<keyword evidence="3 9" id="KW-0812">Transmembrane</keyword>
<feature type="signal peptide" evidence="10">
    <location>
        <begin position="1"/>
        <end position="18"/>
    </location>
</feature>
<dbReference type="Pfam" id="PF05283">
    <property type="entry name" value="MGC-24"/>
    <property type="match status" value="1"/>
</dbReference>
<dbReference type="Proteomes" id="UP000886998">
    <property type="component" value="Unassembled WGS sequence"/>
</dbReference>
<gene>
    <name evidence="11" type="ORF">TNIN_119391</name>
</gene>
<sequence length="153" mass="16203">MFIKSLFVLFVSCSVISSGVIKTEDSTGCRNATCKECIDGGEIYCENKSDAKCCNATSAECSKAINTTADCELTTSSPTSSSTSSSTTTPASTTITMSVTTTPIKTTATTPTGRHFDAPSFIGGIVLALGLLAIIYVSFKFYKARTERNYHTL</sequence>
<evidence type="ECO:0000313" key="12">
    <source>
        <dbReference type="Proteomes" id="UP000886998"/>
    </source>
</evidence>
<dbReference type="OrthoDB" id="6160056at2759"/>
<evidence type="ECO:0008006" key="13">
    <source>
        <dbReference type="Google" id="ProtNLM"/>
    </source>
</evidence>
<evidence type="ECO:0000256" key="1">
    <source>
        <dbReference type="ARBA" id="ARBA00004479"/>
    </source>
</evidence>
<protein>
    <recommendedName>
        <fullName evidence="13">Sialomucin core protein 24</fullName>
    </recommendedName>
</protein>
<evidence type="ECO:0000256" key="6">
    <source>
        <dbReference type="ARBA" id="ARBA00023136"/>
    </source>
</evidence>
<evidence type="ECO:0000256" key="3">
    <source>
        <dbReference type="ARBA" id="ARBA00022692"/>
    </source>
</evidence>
<keyword evidence="4 10" id="KW-0732">Signal</keyword>
<evidence type="ECO:0000256" key="2">
    <source>
        <dbReference type="ARBA" id="ARBA00005341"/>
    </source>
</evidence>
<dbReference type="EMBL" id="BMAV01007107">
    <property type="protein sequence ID" value="GFY49602.1"/>
    <property type="molecule type" value="Genomic_DNA"/>
</dbReference>
<evidence type="ECO:0000256" key="8">
    <source>
        <dbReference type="SAM" id="MobiDB-lite"/>
    </source>
</evidence>
<comment type="subcellular location">
    <subcellularLocation>
        <location evidence="1">Membrane</location>
        <topology evidence="1">Single-pass type I membrane protein</topology>
    </subcellularLocation>
</comment>
<proteinExistence type="inferred from homology"/>
<evidence type="ECO:0000256" key="4">
    <source>
        <dbReference type="ARBA" id="ARBA00022729"/>
    </source>
</evidence>
<dbReference type="PANTHER" id="PTHR11337">
    <property type="entry name" value="MUCIN/PORIMIN"/>
    <property type="match status" value="1"/>
</dbReference>
<evidence type="ECO:0000256" key="10">
    <source>
        <dbReference type="SAM" id="SignalP"/>
    </source>
</evidence>
<dbReference type="AlphaFoldDB" id="A0A8X6XBA7"/>
<dbReference type="PANTHER" id="PTHR11337:SF8">
    <property type="entry name" value="VISGUN, ISOFORM E"/>
    <property type="match status" value="1"/>
</dbReference>
<evidence type="ECO:0000256" key="9">
    <source>
        <dbReference type="SAM" id="Phobius"/>
    </source>
</evidence>
<feature type="compositionally biased region" description="Low complexity" evidence="8">
    <location>
        <begin position="74"/>
        <end position="92"/>
    </location>
</feature>
<feature type="transmembrane region" description="Helical" evidence="9">
    <location>
        <begin position="121"/>
        <end position="139"/>
    </location>
</feature>
<comment type="caution">
    <text evidence="11">The sequence shown here is derived from an EMBL/GenBank/DDBJ whole genome shotgun (WGS) entry which is preliminary data.</text>
</comment>